<sequence>MEKNKPTTFVKIIYILISILLICFILYPMLNIIIYSVDKNSIFQVSHEKLNNGLKLLNNSLLLSITTTIISTTIGFIAALTLKRINFRGRKLLRILMLTPLINPPFVGSIAYIMLFGKRGLITNKLLGLSISPFGFKGIVIMQSLGLISLAYILISSAIDKINPSLEEAARNMGASEWDVFKTITFRTMLPEITNTSLLIFLSSMADFSTPIIIGGSYRTLAAQLYIEITGLFDLRTGALLGTLLLLPCLLAFMLQKYVVSKRLYFSDRISSEDIEYKGINKFVKYILIAITMLYILLICVKYLFIVMGGFTVQWGHDYTFTLDHFKAIFTRDFSAFGNSIKLALVSASISSLLGVFLSYLMYRKNFKTSQIIDFIATLPAAVPGILYGMAYLTTFNKEPLVLIGTKIVIYIICITRFMNVGLRTGYALLSHIDPSMELASFNLGMGEIGTFAWITLPQLKPAFVNSFMKNFSSGMVTLGAIILLMIPSNKVAVQMIFLSTYGYTIGAAAAMSLLLSFTSLAFLGLFYLIFNLDNIFKMRRDKGENSI</sequence>
<organism evidence="7 8">
    <name type="scientific">Sporanaerobacter acetigenes DSM 13106</name>
    <dbReference type="NCBI Taxonomy" id="1123281"/>
    <lineage>
        <taxon>Bacteria</taxon>
        <taxon>Bacillati</taxon>
        <taxon>Bacillota</taxon>
        <taxon>Tissierellia</taxon>
        <taxon>Tissierellales</taxon>
        <taxon>Sporanaerobacteraceae</taxon>
        <taxon>Sporanaerobacter</taxon>
    </lineage>
</organism>
<gene>
    <name evidence="7" type="ORF">SAMN02745180_00419</name>
</gene>
<dbReference type="CDD" id="cd06261">
    <property type="entry name" value="TM_PBP2"/>
    <property type="match status" value="2"/>
</dbReference>
<keyword evidence="3 5" id="KW-1133">Transmembrane helix</keyword>
<evidence type="ECO:0000256" key="3">
    <source>
        <dbReference type="ARBA" id="ARBA00022989"/>
    </source>
</evidence>
<feature type="transmembrane region" description="Helical" evidence="5">
    <location>
        <begin position="92"/>
        <end position="114"/>
    </location>
</feature>
<dbReference type="PANTHER" id="PTHR43496">
    <property type="entry name" value="PROTEIN LPLB"/>
    <property type="match status" value="1"/>
</dbReference>
<accession>A0A1M5TB31</accession>
<feature type="domain" description="ABC transmembrane type-1" evidence="6">
    <location>
        <begin position="57"/>
        <end position="256"/>
    </location>
</feature>
<keyword evidence="8" id="KW-1185">Reference proteome</keyword>
<feature type="domain" description="ABC transmembrane type-1" evidence="6">
    <location>
        <begin position="337"/>
        <end position="527"/>
    </location>
</feature>
<reference evidence="7 8" key="1">
    <citation type="submission" date="2016-11" db="EMBL/GenBank/DDBJ databases">
        <authorList>
            <person name="Jaros S."/>
            <person name="Januszkiewicz K."/>
            <person name="Wedrychowicz H."/>
        </authorList>
    </citation>
    <scope>NUCLEOTIDE SEQUENCE [LARGE SCALE GENOMIC DNA]</scope>
    <source>
        <strain evidence="7 8">DSM 13106</strain>
    </source>
</reference>
<dbReference type="InterPro" id="IPR000515">
    <property type="entry name" value="MetI-like"/>
</dbReference>
<name>A0A1M5TB31_9FIRM</name>
<evidence type="ECO:0000256" key="4">
    <source>
        <dbReference type="ARBA" id="ARBA00023136"/>
    </source>
</evidence>
<evidence type="ECO:0000313" key="7">
    <source>
        <dbReference type="EMBL" id="SHH47810.1"/>
    </source>
</evidence>
<dbReference type="EMBL" id="FQXR01000002">
    <property type="protein sequence ID" value="SHH47810.1"/>
    <property type="molecule type" value="Genomic_DNA"/>
</dbReference>
<feature type="transmembrane region" description="Helical" evidence="5">
    <location>
        <begin position="401"/>
        <end position="419"/>
    </location>
</feature>
<feature type="transmembrane region" description="Helical" evidence="5">
    <location>
        <begin position="375"/>
        <end position="395"/>
    </location>
</feature>
<feature type="transmembrane region" description="Helical" evidence="5">
    <location>
        <begin position="343"/>
        <end position="363"/>
    </location>
</feature>
<dbReference type="PROSITE" id="PS50928">
    <property type="entry name" value="ABC_TM1"/>
    <property type="match status" value="2"/>
</dbReference>
<dbReference type="STRING" id="1123281.SAMN02745180_00419"/>
<evidence type="ECO:0000313" key="8">
    <source>
        <dbReference type="Proteomes" id="UP000184389"/>
    </source>
</evidence>
<evidence type="ECO:0000256" key="1">
    <source>
        <dbReference type="ARBA" id="ARBA00004141"/>
    </source>
</evidence>
<dbReference type="GO" id="GO:0055085">
    <property type="term" value="P:transmembrane transport"/>
    <property type="evidence" value="ECO:0007669"/>
    <property type="project" value="InterPro"/>
</dbReference>
<evidence type="ECO:0000256" key="5">
    <source>
        <dbReference type="RuleBase" id="RU363032"/>
    </source>
</evidence>
<dbReference type="Proteomes" id="UP000184389">
    <property type="component" value="Unassembled WGS sequence"/>
</dbReference>
<feature type="transmembrane region" description="Helical" evidence="5">
    <location>
        <begin position="476"/>
        <end position="498"/>
    </location>
</feature>
<keyword evidence="5" id="KW-0813">Transport</keyword>
<dbReference type="PANTHER" id="PTHR43496:SF1">
    <property type="entry name" value="POLYGALACTURONAN_RHAMNOGALACTURONAN TRANSPORT SYSTEM PERMEASE PROTEIN YTEP"/>
    <property type="match status" value="1"/>
</dbReference>
<feature type="transmembrane region" description="Helical" evidence="5">
    <location>
        <begin position="197"/>
        <end position="218"/>
    </location>
</feature>
<feature type="transmembrane region" description="Helical" evidence="5">
    <location>
        <begin position="12"/>
        <end position="37"/>
    </location>
</feature>
<keyword evidence="2 5" id="KW-0812">Transmembrane</keyword>
<feature type="transmembrane region" description="Helical" evidence="5">
    <location>
        <begin position="134"/>
        <end position="155"/>
    </location>
</feature>
<feature type="transmembrane region" description="Helical" evidence="5">
    <location>
        <begin position="504"/>
        <end position="531"/>
    </location>
</feature>
<keyword evidence="4 5" id="KW-0472">Membrane</keyword>
<protein>
    <submittedName>
        <fullName evidence="7">Iron(III) transport system permease protein</fullName>
    </submittedName>
</protein>
<evidence type="ECO:0000259" key="6">
    <source>
        <dbReference type="PROSITE" id="PS50928"/>
    </source>
</evidence>
<proteinExistence type="inferred from homology"/>
<dbReference type="GO" id="GO:0005886">
    <property type="term" value="C:plasma membrane"/>
    <property type="evidence" value="ECO:0007669"/>
    <property type="project" value="UniProtKB-SubCell"/>
</dbReference>
<dbReference type="InterPro" id="IPR035906">
    <property type="entry name" value="MetI-like_sf"/>
</dbReference>
<dbReference type="AlphaFoldDB" id="A0A1M5TB31"/>
<feature type="transmembrane region" description="Helical" evidence="5">
    <location>
        <begin position="57"/>
        <end position="80"/>
    </location>
</feature>
<comment type="subcellular location">
    <subcellularLocation>
        <location evidence="5">Cell membrane</location>
        <topology evidence="5">Multi-pass membrane protein</topology>
    </subcellularLocation>
    <subcellularLocation>
        <location evidence="1">Membrane</location>
        <topology evidence="1">Multi-pass membrane protein</topology>
    </subcellularLocation>
</comment>
<dbReference type="Pfam" id="PF00528">
    <property type="entry name" value="BPD_transp_1"/>
    <property type="match status" value="1"/>
</dbReference>
<feature type="transmembrane region" description="Helical" evidence="5">
    <location>
        <begin position="238"/>
        <end position="260"/>
    </location>
</feature>
<comment type="similarity">
    <text evidence="5">Belongs to the binding-protein-dependent transport system permease family.</text>
</comment>
<dbReference type="Gene3D" id="1.10.3720.10">
    <property type="entry name" value="MetI-like"/>
    <property type="match status" value="2"/>
</dbReference>
<evidence type="ECO:0000256" key="2">
    <source>
        <dbReference type="ARBA" id="ARBA00022692"/>
    </source>
</evidence>
<feature type="transmembrane region" description="Helical" evidence="5">
    <location>
        <begin position="286"/>
        <end position="306"/>
    </location>
</feature>
<dbReference type="SUPFAM" id="SSF161098">
    <property type="entry name" value="MetI-like"/>
    <property type="match status" value="2"/>
</dbReference>